<dbReference type="Proteomes" id="UP001597237">
    <property type="component" value="Unassembled WGS sequence"/>
</dbReference>
<feature type="domain" description="YbhG-like alpha-helical hairpin" evidence="1">
    <location>
        <begin position="79"/>
        <end position="200"/>
    </location>
</feature>
<dbReference type="PANTHER" id="PTHR30438">
    <property type="entry name" value="36 KDA ANTIGEN-RELATED"/>
    <property type="match status" value="1"/>
</dbReference>
<dbReference type="Pfam" id="PF25881">
    <property type="entry name" value="HH_YBHG"/>
    <property type="match status" value="1"/>
</dbReference>
<evidence type="ECO:0000313" key="2">
    <source>
        <dbReference type="EMBL" id="MFD1782430.1"/>
    </source>
</evidence>
<dbReference type="Gene3D" id="2.40.50.100">
    <property type="match status" value="1"/>
</dbReference>
<dbReference type="RefSeq" id="WP_377280514.1">
    <property type="nucleotide sequence ID" value="NZ_JBHRSI010000001.1"/>
</dbReference>
<organism evidence="2 3">
    <name type="scientific">Phenylobacterium terrae</name>
    <dbReference type="NCBI Taxonomy" id="2665495"/>
    <lineage>
        <taxon>Bacteria</taxon>
        <taxon>Pseudomonadati</taxon>
        <taxon>Pseudomonadota</taxon>
        <taxon>Alphaproteobacteria</taxon>
        <taxon>Caulobacterales</taxon>
        <taxon>Caulobacteraceae</taxon>
        <taxon>Phenylobacterium</taxon>
    </lineage>
</organism>
<proteinExistence type="predicted"/>
<keyword evidence="3" id="KW-1185">Reference proteome</keyword>
<accession>A0ABW4MX30</accession>
<dbReference type="PANTHER" id="PTHR30438:SF2">
    <property type="entry name" value="MEMBRANE PROTEIN"/>
    <property type="match status" value="1"/>
</dbReference>
<dbReference type="EMBL" id="JBHUEY010000001">
    <property type="protein sequence ID" value="MFD1782430.1"/>
    <property type="molecule type" value="Genomic_DNA"/>
</dbReference>
<protein>
    <submittedName>
        <fullName evidence="2">HlyD family secretion protein</fullName>
    </submittedName>
</protein>
<dbReference type="SUPFAM" id="SSF111369">
    <property type="entry name" value="HlyD-like secretion proteins"/>
    <property type="match status" value="2"/>
</dbReference>
<name>A0ABW4MX30_9CAUL</name>
<dbReference type="Gene3D" id="2.40.30.170">
    <property type="match status" value="1"/>
</dbReference>
<comment type="caution">
    <text evidence="2">The sequence shown here is derived from an EMBL/GenBank/DDBJ whole genome shotgun (WGS) entry which is preliminary data.</text>
</comment>
<dbReference type="Gene3D" id="1.10.287.470">
    <property type="entry name" value="Helix hairpin bin"/>
    <property type="match status" value="2"/>
</dbReference>
<sequence>MRRKILPLILLLVAAGLIALLVLAPRLKGPDVLTGYVEGEPLYLAAPVSGTVEQVFVRRGQEVSPGQRLFVVDPEQLAAQRDQAAAEVAAAQAQAEDARQGQRPLELAVFDAQVAAAEARARDAAADLRRIRPLVQKGIYAPARLDDAEAAWQAAQAEVRAAARRRDAAELGARQGQVEAADQRVRQAQAGLAAAGARLSDLAPVAPAAARVEEVFFQSGEWAGANQPVLALLPHDRIKLRFFVPETDLAAYRPGRTVRFRCDGCRDGLTAQIVFVSPRPEFTPPVIYSRESRDRLVYLVEARPSVRLNPGQPVDVLPLEAAS</sequence>
<evidence type="ECO:0000313" key="3">
    <source>
        <dbReference type="Proteomes" id="UP001597237"/>
    </source>
</evidence>
<reference evidence="3" key="1">
    <citation type="journal article" date="2019" name="Int. J. Syst. Evol. Microbiol.">
        <title>The Global Catalogue of Microorganisms (GCM) 10K type strain sequencing project: providing services to taxonomists for standard genome sequencing and annotation.</title>
        <authorList>
            <consortium name="The Broad Institute Genomics Platform"/>
            <consortium name="The Broad Institute Genome Sequencing Center for Infectious Disease"/>
            <person name="Wu L."/>
            <person name="Ma J."/>
        </authorList>
    </citation>
    <scope>NUCLEOTIDE SEQUENCE [LARGE SCALE GENOMIC DNA]</scope>
    <source>
        <strain evidence="3">DFY28</strain>
    </source>
</reference>
<gene>
    <name evidence="2" type="ORF">ACFSC0_03405</name>
</gene>
<dbReference type="InterPro" id="IPR059052">
    <property type="entry name" value="HH_YbhG-like"/>
</dbReference>
<evidence type="ECO:0000259" key="1">
    <source>
        <dbReference type="Pfam" id="PF25881"/>
    </source>
</evidence>